<feature type="non-terminal residue" evidence="2">
    <location>
        <position position="77"/>
    </location>
</feature>
<feature type="compositionally biased region" description="Basic and acidic residues" evidence="1">
    <location>
        <begin position="11"/>
        <end position="31"/>
    </location>
</feature>
<dbReference type="EMBL" id="CADCUC010000375">
    <property type="protein sequence ID" value="CAA9339769.1"/>
    <property type="molecule type" value="Genomic_DNA"/>
</dbReference>
<proteinExistence type="predicted"/>
<reference evidence="2" key="1">
    <citation type="submission" date="2020-02" db="EMBL/GenBank/DDBJ databases">
        <authorList>
            <person name="Meier V. D."/>
        </authorList>
    </citation>
    <scope>NUCLEOTIDE SEQUENCE</scope>
    <source>
        <strain evidence="2">AVDCRST_MAG90</strain>
    </source>
</reference>
<feature type="non-terminal residue" evidence="2">
    <location>
        <position position="1"/>
    </location>
</feature>
<dbReference type="AlphaFoldDB" id="A0A6J4LW71"/>
<feature type="region of interest" description="Disordered" evidence="1">
    <location>
        <begin position="1"/>
        <end position="77"/>
    </location>
</feature>
<feature type="compositionally biased region" description="Basic residues" evidence="1">
    <location>
        <begin position="34"/>
        <end position="50"/>
    </location>
</feature>
<feature type="compositionally biased region" description="Basic and acidic residues" evidence="1">
    <location>
        <begin position="66"/>
        <end position="77"/>
    </location>
</feature>
<organism evidence="2">
    <name type="scientific">uncultured Microvirga sp</name>
    <dbReference type="NCBI Taxonomy" id="412392"/>
    <lineage>
        <taxon>Bacteria</taxon>
        <taxon>Pseudomonadati</taxon>
        <taxon>Pseudomonadota</taxon>
        <taxon>Alphaproteobacteria</taxon>
        <taxon>Hyphomicrobiales</taxon>
        <taxon>Methylobacteriaceae</taxon>
        <taxon>Microvirga</taxon>
        <taxon>environmental samples</taxon>
    </lineage>
</organism>
<feature type="compositionally biased region" description="Pro residues" evidence="1">
    <location>
        <begin position="1"/>
        <end position="10"/>
    </location>
</feature>
<name>A0A6J4LW71_9HYPH</name>
<evidence type="ECO:0000256" key="1">
    <source>
        <dbReference type="SAM" id="MobiDB-lite"/>
    </source>
</evidence>
<gene>
    <name evidence="2" type="ORF">AVDCRST_MAG90-1886</name>
</gene>
<protein>
    <submittedName>
        <fullName evidence="2">Uncharacterized protein</fullName>
    </submittedName>
</protein>
<sequence length="77" mass="8779">RRSPAPTPPRRPADRAHLERTALPDPRRDGSRACTRRRPGRPGGARRRSLLGRGDRGRVRPPSRATLREERQGRQDL</sequence>
<evidence type="ECO:0000313" key="2">
    <source>
        <dbReference type="EMBL" id="CAA9339769.1"/>
    </source>
</evidence>
<accession>A0A6J4LW71</accession>